<dbReference type="Gene3D" id="3.40.250.10">
    <property type="entry name" value="Rhodanese-like domain"/>
    <property type="match status" value="4"/>
</dbReference>
<dbReference type="GO" id="GO:0004792">
    <property type="term" value="F:thiosulfate-cyanide sulfurtransferase activity"/>
    <property type="evidence" value="ECO:0007669"/>
    <property type="project" value="TreeGrafter"/>
</dbReference>
<feature type="domain" description="Rhodanese" evidence="1">
    <location>
        <begin position="284"/>
        <end position="359"/>
    </location>
</feature>
<name>B0SY45_CAUSK</name>
<feature type="domain" description="Rhodanese" evidence="1">
    <location>
        <begin position="385"/>
        <end position="473"/>
    </location>
</feature>
<dbReference type="PANTHER" id="PTHR44086:SF10">
    <property type="entry name" value="THIOSULFATE SULFURTRANSFERASE_RHODANESE-LIKE DOMAIN-CONTAINING PROTEIN 3"/>
    <property type="match status" value="1"/>
</dbReference>
<dbReference type="SUPFAM" id="SSF52821">
    <property type="entry name" value="Rhodanese/Cell cycle control phosphatase"/>
    <property type="match status" value="4"/>
</dbReference>
<dbReference type="eggNOG" id="COG0607">
    <property type="taxonomic scope" value="Bacteria"/>
</dbReference>
<dbReference type="OrthoDB" id="9789585at2"/>
<gene>
    <name evidence="2" type="ordered locus">Caul_2665</name>
</gene>
<dbReference type="CDD" id="cd01534">
    <property type="entry name" value="4RHOD_Repeat_3"/>
    <property type="match status" value="1"/>
</dbReference>
<feature type="domain" description="Rhodanese" evidence="1">
    <location>
        <begin position="140"/>
        <end position="231"/>
    </location>
</feature>
<proteinExistence type="predicted"/>
<dbReference type="AlphaFoldDB" id="B0SY45"/>
<accession>B0SY45</accession>
<evidence type="ECO:0000259" key="1">
    <source>
        <dbReference type="PROSITE" id="PS50206"/>
    </source>
</evidence>
<dbReference type="PANTHER" id="PTHR44086">
    <property type="entry name" value="THIOSULFATE SULFURTRANSFERASE RDL2, MITOCHONDRIAL-RELATED"/>
    <property type="match status" value="1"/>
</dbReference>
<dbReference type="EMBL" id="CP000927">
    <property type="protein sequence ID" value="ABZ71792.1"/>
    <property type="molecule type" value="Genomic_DNA"/>
</dbReference>
<dbReference type="SMART" id="SM00450">
    <property type="entry name" value="RHOD"/>
    <property type="match status" value="4"/>
</dbReference>
<feature type="domain" description="Rhodanese" evidence="1">
    <location>
        <begin position="17"/>
        <end position="107"/>
    </location>
</feature>
<organism evidence="2">
    <name type="scientific">Caulobacter sp. (strain K31)</name>
    <dbReference type="NCBI Taxonomy" id="366602"/>
    <lineage>
        <taxon>Bacteria</taxon>
        <taxon>Pseudomonadati</taxon>
        <taxon>Pseudomonadota</taxon>
        <taxon>Alphaproteobacteria</taxon>
        <taxon>Caulobacterales</taxon>
        <taxon>Caulobacteraceae</taxon>
        <taxon>Caulobacter</taxon>
    </lineage>
</organism>
<sequence>MTLLTVTPREVRQDWIARREIALLDLREEDPFAQAHPLFASQLPLSRLELEILDRVPRKDTKIVLYDNGEGLVSPAGKRLAALGYTQVRALAGGLEGWKAAGYELFQDVNAYSKAFGELVEARRHTPSLPAHEVQALIDLGADQVILDARRFEEYATMSIPGGISTPGAELVLRARQIAPDPATTIIVNCAGRTRSLIGAQSLVNAGVPNPVFALRNGTIGWTLAQQTLEHGQSRRFPAVSDQTLEEARTKARDVAYRAGVRRIDAEGLVDLAADRKRTLYRFDVRTPEEFAAGHLPGFRSAPGGQLVQETDVFAPVRGGRIVLADDLGPRADMSASWLSQMGWDVYVLDGGFDGELETGAWTPTSPPIPTVEPISAEDLAVALGDGAVVVLDLAPSPLHRKGHVPGAWFTIRARLAEAFERIPEGLPIVLTSPDGRLARLAAAEVEEISDHPVRVLEGGTEAWAATGRRLDTGLVRAASDPEDVYKRPYEGTDNAAEAMQAYLDWEYGLVDQLARDGSHGFFVI</sequence>
<reference evidence="2" key="1">
    <citation type="submission" date="2008-01" db="EMBL/GenBank/DDBJ databases">
        <title>Complete sequence of chromosome of Caulobacter sp. K31.</title>
        <authorList>
            <consortium name="US DOE Joint Genome Institute"/>
            <person name="Copeland A."/>
            <person name="Lucas S."/>
            <person name="Lapidus A."/>
            <person name="Barry K."/>
            <person name="Glavina del Rio T."/>
            <person name="Dalin E."/>
            <person name="Tice H."/>
            <person name="Pitluck S."/>
            <person name="Bruce D."/>
            <person name="Goodwin L."/>
            <person name="Thompson L.S."/>
            <person name="Brettin T."/>
            <person name="Detter J.C."/>
            <person name="Han C."/>
            <person name="Schmutz J."/>
            <person name="Larimer F."/>
            <person name="Land M."/>
            <person name="Hauser L."/>
            <person name="Kyrpides N."/>
            <person name="Kim E."/>
            <person name="Stephens C."/>
            <person name="Richardson P."/>
        </authorList>
    </citation>
    <scope>NUCLEOTIDE SEQUENCE [LARGE SCALE GENOMIC DNA]</scope>
    <source>
        <strain evidence="2">K31</strain>
    </source>
</reference>
<evidence type="ECO:0000313" key="2">
    <source>
        <dbReference type="EMBL" id="ABZ71792.1"/>
    </source>
</evidence>
<dbReference type="STRING" id="366602.Caul_2665"/>
<dbReference type="Pfam" id="PF00581">
    <property type="entry name" value="Rhodanese"/>
    <property type="match status" value="4"/>
</dbReference>
<dbReference type="InterPro" id="IPR036873">
    <property type="entry name" value="Rhodanese-like_dom_sf"/>
</dbReference>
<dbReference type="KEGG" id="cak:Caul_2665"/>
<protein>
    <submittedName>
        <fullName evidence="2">Rhodanese domain protein</fullName>
    </submittedName>
</protein>
<dbReference type="PROSITE" id="PS50206">
    <property type="entry name" value="RHODANESE_3"/>
    <property type="match status" value="4"/>
</dbReference>
<dbReference type="InterPro" id="IPR001763">
    <property type="entry name" value="Rhodanese-like_dom"/>
</dbReference>
<dbReference type="eggNOG" id="COG2897">
    <property type="taxonomic scope" value="Bacteria"/>
</dbReference>
<dbReference type="HOGENOM" id="CLU_024972_1_0_5"/>